<dbReference type="AlphaFoldDB" id="F5YH45"/>
<keyword evidence="4" id="KW-0969">Cilium</keyword>
<dbReference type="HOGENOM" id="CLU_821088_0_0_12"/>
<keyword evidence="2" id="KW-0574">Periplasm</keyword>
<dbReference type="eggNOG" id="ENOG50329D7">
    <property type="taxonomic scope" value="Bacteria"/>
</dbReference>
<evidence type="ECO:0000313" key="4">
    <source>
        <dbReference type="EMBL" id="AEF86862.1"/>
    </source>
</evidence>
<comment type="subcellular location">
    <subcellularLocation>
        <location evidence="1">Periplasmic flagellum</location>
    </subcellularLocation>
</comment>
<dbReference type="Proteomes" id="UP000009223">
    <property type="component" value="Chromosome"/>
</dbReference>
<organism evidence="4 5">
    <name type="scientific">Treponema primitia (strain ATCC BAA-887 / DSM 12427 / ZAS-2)</name>
    <dbReference type="NCBI Taxonomy" id="545694"/>
    <lineage>
        <taxon>Bacteria</taxon>
        <taxon>Pseudomonadati</taxon>
        <taxon>Spirochaetota</taxon>
        <taxon>Spirochaetia</taxon>
        <taxon>Spirochaetales</taxon>
        <taxon>Treponemataceae</taxon>
        <taxon>Treponema</taxon>
    </lineage>
</organism>
<dbReference type="GO" id="GO:0055040">
    <property type="term" value="C:periplasmic flagellum"/>
    <property type="evidence" value="ECO:0007669"/>
    <property type="project" value="UniProtKB-SubCell"/>
</dbReference>
<name>F5YH45_TREPZ</name>
<dbReference type="EMBL" id="CP001843">
    <property type="protein sequence ID" value="AEF86862.1"/>
    <property type="molecule type" value="Genomic_DNA"/>
</dbReference>
<reference evidence="5" key="1">
    <citation type="submission" date="2009-12" db="EMBL/GenBank/DDBJ databases">
        <title>Complete sequence of Treponema primitia strain ZAS-2.</title>
        <authorList>
            <person name="Tetu S.G."/>
            <person name="Matson E."/>
            <person name="Ren Q."/>
            <person name="Seshadri R."/>
            <person name="Elbourne L."/>
            <person name="Hassan K.A."/>
            <person name="Durkin A."/>
            <person name="Radune D."/>
            <person name="Mohamoud Y."/>
            <person name="Shay R."/>
            <person name="Jin S."/>
            <person name="Zhang X."/>
            <person name="Lucey K."/>
            <person name="Ballor N.R."/>
            <person name="Ottesen E."/>
            <person name="Rosenthal R."/>
            <person name="Allen A."/>
            <person name="Leadbetter J.R."/>
            <person name="Paulsen I.T."/>
        </authorList>
    </citation>
    <scope>NUCLEOTIDE SEQUENCE [LARGE SCALE GENOMIC DNA]</scope>
    <source>
        <strain evidence="5">ATCC BAA-887 / DSM 12427 / ZAS-2</strain>
    </source>
</reference>
<dbReference type="KEGG" id="tpi:TREPR_2458"/>
<evidence type="ECO:0000256" key="1">
    <source>
        <dbReference type="ARBA" id="ARBA00004631"/>
    </source>
</evidence>
<keyword evidence="4" id="KW-0282">Flagellum</keyword>
<evidence type="ECO:0000313" key="5">
    <source>
        <dbReference type="Proteomes" id="UP000009223"/>
    </source>
</evidence>
<dbReference type="InterPro" id="IPR006714">
    <property type="entry name" value="FlaA"/>
</dbReference>
<dbReference type="OrthoDB" id="350240at2"/>
<dbReference type="Pfam" id="PF04620">
    <property type="entry name" value="FlaA"/>
    <property type="match status" value="1"/>
</dbReference>
<keyword evidence="4" id="KW-0966">Cell projection</keyword>
<dbReference type="RefSeq" id="WP_015707750.1">
    <property type="nucleotide sequence ID" value="NC_015578.1"/>
</dbReference>
<reference evidence="4 5" key="2">
    <citation type="journal article" date="2011" name="ISME J.">
        <title>RNA-seq reveals cooperative metabolic interactions between two termite-gut spirochete species in co-culture.</title>
        <authorList>
            <person name="Rosenthal A.Z."/>
            <person name="Matson E.G."/>
            <person name="Eldar A."/>
            <person name="Leadbetter J.R."/>
        </authorList>
    </citation>
    <scope>NUCLEOTIDE SEQUENCE [LARGE SCALE GENOMIC DNA]</scope>
    <source>
        <strain evidence="5">ATCC BAA-887 / DSM 12427 / ZAS-2</strain>
    </source>
</reference>
<accession>F5YH45</accession>
<evidence type="ECO:0000256" key="3">
    <source>
        <dbReference type="ARBA" id="ARBA00023143"/>
    </source>
</evidence>
<dbReference type="GO" id="GO:0030288">
    <property type="term" value="C:outer membrane-bounded periplasmic space"/>
    <property type="evidence" value="ECO:0007669"/>
    <property type="project" value="InterPro"/>
</dbReference>
<dbReference type="STRING" id="545694.TREPR_2458"/>
<dbReference type="GO" id="GO:0071973">
    <property type="term" value="P:bacterial-type flagellum-dependent cell motility"/>
    <property type="evidence" value="ECO:0007669"/>
    <property type="project" value="InterPro"/>
</dbReference>
<evidence type="ECO:0000256" key="2">
    <source>
        <dbReference type="ARBA" id="ARBA00022764"/>
    </source>
</evidence>
<sequence length="340" mass="37901">MKRIFILITVAFIAVGAIFADEAVLIDFTKLTADITVNSDGGPNQNRRTMMDYGAVAGGSFTTEQKQVMKTSLAIANWEILLASSSRTVGNATRSYTSEAPSKQWGTVMGARIHFPVEPFNSWARIVPPFEIPAYEAPAEVDDDGNIQPSDDSSFTGPSRFEDGYGIVKNVGTIKSVAVDAYGLNFPHGLSTILIDPQGTEKTIFMGYLSYDGWGELRWDNPQYIQAVRNRELRIYPLYPEATPFVKFGGFLIQRDAAKEGGDYIGYFRDVKIIYDKAVLDTDRDIDDESLWGIIRTRETAKKVYEMEQFGHDQVLRYLDSQKQATENSFTPAADTGTQQ</sequence>
<keyword evidence="3" id="KW-0975">Bacterial flagellum</keyword>
<gene>
    <name evidence="4" type="ordered locus">TREPR_2458</name>
</gene>
<protein>
    <submittedName>
        <fullName evidence="4">Flagellar filament outer layer protein (Sheath protein)</fullName>
    </submittedName>
</protein>
<proteinExistence type="predicted"/>
<keyword evidence="5" id="KW-1185">Reference proteome</keyword>